<comment type="caution">
    <text evidence="3">The sequence shown here is derived from an EMBL/GenBank/DDBJ whole genome shotgun (WGS) entry which is preliminary data.</text>
</comment>
<keyword evidence="2" id="KW-0472">Membrane</keyword>
<evidence type="ECO:0000256" key="1">
    <source>
        <dbReference type="SAM" id="MobiDB-lite"/>
    </source>
</evidence>
<feature type="compositionally biased region" description="Low complexity" evidence="1">
    <location>
        <begin position="43"/>
        <end position="64"/>
    </location>
</feature>
<dbReference type="AlphaFoldDB" id="A0A7W5A9G9"/>
<evidence type="ECO:0000313" key="4">
    <source>
        <dbReference type="Proteomes" id="UP000577707"/>
    </source>
</evidence>
<dbReference type="RefSeq" id="WP_183551722.1">
    <property type="nucleotide sequence ID" value="NZ_BMQT01000017.1"/>
</dbReference>
<sequence>MNDRLKQAWDSRVAFWIAAIFIVAIVIAAIVIVVGGNDDTGPDTKPSPSASPSASVDPSTPATPGEGAFVTLPAPAQNTGGYPTHYAQTAEGAAATALAFFVSSGSVLDYERGPEIVRAYMARLPLSEAEAGDTMVSTLRKGLGLGLNGAAPPGVSVSYVIDGVKWMQDGEDYVVSAEFTRTFTAADGSKTTTTGAVSIGTVVWSGGRWWIDGSAQTAGAPESYVEPGTAAYASAGWNVLRSNEWTGGLL</sequence>
<feature type="region of interest" description="Disordered" evidence="1">
    <location>
        <begin position="41"/>
        <end position="68"/>
    </location>
</feature>
<accession>A0A7W5A9G9</accession>
<keyword evidence="2" id="KW-0812">Transmembrane</keyword>
<keyword evidence="2" id="KW-1133">Transmembrane helix</keyword>
<evidence type="ECO:0000256" key="2">
    <source>
        <dbReference type="SAM" id="Phobius"/>
    </source>
</evidence>
<proteinExistence type="predicted"/>
<name>A0A7W5A9G9_9ACTN</name>
<reference evidence="3 4" key="1">
    <citation type="submission" date="2020-08" db="EMBL/GenBank/DDBJ databases">
        <title>Genomic Encyclopedia of Type Strains, Phase III (KMG-III): the genomes of soil and plant-associated and newly described type strains.</title>
        <authorList>
            <person name="Whitman W."/>
        </authorList>
    </citation>
    <scope>NUCLEOTIDE SEQUENCE [LARGE SCALE GENOMIC DNA]</scope>
    <source>
        <strain evidence="3 4">CECT 3302</strain>
    </source>
</reference>
<feature type="transmembrane region" description="Helical" evidence="2">
    <location>
        <begin position="12"/>
        <end position="35"/>
    </location>
</feature>
<evidence type="ECO:0000313" key="3">
    <source>
        <dbReference type="EMBL" id="MBB3092162.1"/>
    </source>
</evidence>
<protein>
    <submittedName>
        <fullName evidence="3">Uncharacterized protein</fullName>
    </submittedName>
</protein>
<dbReference type="EMBL" id="JACHXG010000017">
    <property type="protein sequence ID" value="MBB3092162.1"/>
    <property type="molecule type" value="Genomic_DNA"/>
</dbReference>
<gene>
    <name evidence="3" type="ORF">FHS12_005139</name>
</gene>
<organism evidence="3 4">
    <name type="scientific">Nocardioides albus</name>
    <dbReference type="NCBI Taxonomy" id="1841"/>
    <lineage>
        <taxon>Bacteria</taxon>
        <taxon>Bacillati</taxon>
        <taxon>Actinomycetota</taxon>
        <taxon>Actinomycetes</taxon>
        <taxon>Propionibacteriales</taxon>
        <taxon>Nocardioidaceae</taxon>
        <taxon>Nocardioides</taxon>
    </lineage>
</organism>
<keyword evidence="4" id="KW-1185">Reference proteome</keyword>
<dbReference type="Proteomes" id="UP000577707">
    <property type="component" value="Unassembled WGS sequence"/>
</dbReference>